<dbReference type="EMBL" id="ML208571">
    <property type="protein sequence ID" value="TFK62605.1"/>
    <property type="molecule type" value="Genomic_DNA"/>
</dbReference>
<reference evidence="1 2" key="1">
    <citation type="journal article" date="2019" name="Nat. Ecol. Evol.">
        <title>Megaphylogeny resolves global patterns of mushroom evolution.</title>
        <authorList>
            <person name="Varga T."/>
            <person name="Krizsan K."/>
            <person name="Foldi C."/>
            <person name="Dima B."/>
            <person name="Sanchez-Garcia M."/>
            <person name="Sanchez-Ramirez S."/>
            <person name="Szollosi G.J."/>
            <person name="Szarkandi J.G."/>
            <person name="Papp V."/>
            <person name="Albert L."/>
            <person name="Andreopoulos W."/>
            <person name="Angelini C."/>
            <person name="Antonin V."/>
            <person name="Barry K.W."/>
            <person name="Bougher N.L."/>
            <person name="Buchanan P."/>
            <person name="Buyck B."/>
            <person name="Bense V."/>
            <person name="Catcheside P."/>
            <person name="Chovatia M."/>
            <person name="Cooper J."/>
            <person name="Damon W."/>
            <person name="Desjardin D."/>
            <person name="Finy P."/>
            <person name="Geml J."/>
            <person name="Haridas S."/>
            <person name="Hughes K."/>
            <person name="Justo A."/>
            <person name="Karasinski D."/>
            <person name="Kautmanova I."/>
            <person name="Kiss B."/>
            <person name="Kocsube S."/>
            <person name="Kotiranta H."/>
            <person name="LaButti K.M."/>
            <person name="Lechner B.E."/>
            <person name="Liimatainen K."/>
            <person name="Lipzen A."/>
            <person name="Lukacs Z."/>
            <person name="Mihaltcheva S."/>
            <person name="Morgado L.N."/>
            <person name="Niskanen T."/>
            <person name="Noordeloos M.E."/>
            <person name="Ohm R.A."/>
            <person name="Ortiz-Santana B."/>
            <person name="Ovrebo C."/>
            <person name="Racz N."/>
            <person name="Riley R."/>
            <person name="Savchenko A."/>
            <person name="Shiryaev A."/>
            <person name="Soop K."/>
            <person name="Spirin V."/>
            <person name="Szebenyi C."/>
            <person name="Tomsovsky M."/>
            <person name="Tulloss R.E."/>
            <person name="Uehling J."/>
            <person name="Grigoriev I.V."/>
            <person name="Vagvolgyi C."/>
            <person name="Papp T."/>
            <person name="Martin F.M."/>
            <person name="Miettinen O."/>
            <person name="Hibbett D.S."/>
            <person name="Nagy L.G."/>
        </authorList>
    </citation>
    <scope>NUCLEOTIDE SEQUENCE [LARGE SCALE GENOMIC DNA]</scope>
    <source>
        <strain evidence="1 2">NL-1719</strain>
    </source>
</reference>
<name>A0ACD3AA52_9AGAR</name>
<evidence type="ECO:0000313" key="2">
    <source>
        <dbReference type="Proteomes" id="UP000308600"/>
    </source>
</evidence>
<accession>A0ACD3AA52</accession>
<dbReference type="Proteomes" id="UP000308600">
    <property type="component" value="Unassembled WGS sequence"/>
</dbReference>
<protein>
    <submittedName>
        <fullName evidence="1">Uncharacterized protein</fullName>
    </submittedName>
</protein>
<evidence type="ECO:0000313" key="1">
    <source>
        <dbReference type="EMBL" id="TFK62605.1"/>
    </source>
</evidence>
<sequence>MTPTLSAYGISFESLLQVPDGDLPDNDTARVLLWEMAEYNFRCNLISLHHQIRRPDVTPSIGEERLAAALSTNPDSSGIFDFDHTSATNGLASPVPQARILVLRPLRRLMQCWTGDRPPILDSNDPSTSNAYIATLESAIATYFCQTFFNQFGCVPSIPFSLHPVSG</sequence>
<gene>
    <name evidence="1" type="ORF">BDN72DRAFT_903096</name>
</gene>
<keyword evidence="2" id="KW-1185">Reference proteome</keyword>
<organism evidence="1 2">
    <name type="scientific">Pluteus cervinus</name>
    <dbReference type="NCBI Taxonomy" id="181527"/>
    <lineage>
        <taxon>Eukaryota</taxon>
        <taxon>Fungi</taxon>
        <taxon>Dikarya</taxon>
        <taxon>Basidiomycota</taxon>
        <taxon>Agaricomycotina</taxon>
        <taxon>Agaricomycetes</taxon>
        <taxon>Agaricomycetidae</taxon>
        <taxon>Agaricales</taxon>
        <taxon>Pluteineae</taxon>
        <taxon>Pluteaceae</taxon>
        <taxon>Pluteus</taxon>
    </lineage>
</organism>
<proteinExistence type="predicted"/>